<evidence type="ECO:0000313" key="12">
    <source>
        <dbReference type="Proteomes" id="UP001154240"/>
    </source>
</evidence>
<organism evidence="11 12">
    <name type="scientific">Thiovibrio frasassiensis</name>
    <dbReference type="NCBI Taxonomy" id="2984131"/>
    <lineage>
        <taxon>Bacteria</taxon>
        <taxon>Pseudomonadati</taxon>
        <taxon>Thermodesulfobacteriota</taxon>
        <taxon>Desulfobulbia</taxon>
        <taxon>Desulfobulbales</taxon>
        <taxon>Thiovibrionaceae</taxon>
        <taxon>Thiovibrio</taxon>
    </lineage>
</organism>
<reference evidence="11" key="2">
    <citation type="submission" date="2022-10" db="EMBL/GenBank/DDBJ databases">
        <authorList>
            <person name="Aronson H.S."/>
        </authorList>
    </citation>
    <scope>NUCLEOTIDE SEQUENCE</scope>
    <source>
        <strain evidence="11">RS19-109</strain>
    </source>
</reference>
<dbReference type="AlphaFoldDB" id="A0A9X4MJ96"/>
<dbReference type="EMBL" id="JAPHEH010000001">
    <property type="protein sequence ID" value="MDG4477040.1"/>
    <property type="molecule type" value="Genomic_DNA"/>
</dbReference>
<evidence type="ECO:0000313" key="11">
    <source>
        <dbReference type="EMBL" id="MDG4477040.1"/>
    </source>
</evidence>
<dbReference type="HAMAP" id="MF_00156">
    <property type="entry name" value="PanB"/>
    <property type="match status" value="1"/>
</dbReference>
<comment type="caution">
    <text evidence="11">The sequence shown here is derived from an EMBL/GenBank/DDBJ whole genome shotgun (WGS) entry which is preliminary data.</text>
</comment>
<evidence type="ECO:0000256" key="10">
    <source>
        <dbReference type="PIRSR" id="PIRSR000388-3"/>
    </source>
</evidence>
<evidence type="ECO:0000256" key="9">
    <source>
        <dbReference type="PIRSR" id="PIRSR000388-2"/>
    </source>
</evidence>
<keyword evidence="7 10" id="KW-0479">Metal-binding</keyword>
<feature type="binding site" evidence="7 9">
    <location>
        <begin position="47"/>
        <end position="48"/>
    </location>
    <ligand>
        <name>3-methyl-2-oxobutanoate</name>
        <dbReference type="ChEBI" id="CHEBI:11851"/>
    </ligand>
</feature>
<dbReference type="RefSeq" id="WP_307634005.1">
    <property type="nucleotide sequence ID" value="NZ_JAPHEH010000001.1"/>
</dbReference>
<dbReference type="FunFam" id="3.20.20.60:FF:000003">
    <property type="entry name" value="3-methyl-2-oxobutanoate hydroxymethyltransferase"/>
    <property type="match status" value="1"/>
</dbReference>
<evidence type="ECO:0000256" key="7">
    <source>
        <dbReference type="HAMAP-Rule" id="MF_00156"/>
    </source>
</evidence>
<gene>
    <name evidence="7 11" type="primary">panB</name>
    <name evidence="11" type="ORF">OLX77_12840</name>
</gene>
<accession>A0A9X4MJ96</accession>
<dbReference type="CDD" id="cd06557">
    <property type="entry name" value="KPHMT-like"/>
    <property type="match status" value="1"/>
</dbReference>
<reference evidence="11" key="1">
    <citation type="journal article" date="2022" name="bioRxiv">
        <title>Thiovibrio frasassiensisgen. nov., sp. nov., an autotrophic, elemental sulfur disproportionating bacterium isolated from sulfidic karst sediment, and proposal of Thiovibrionaceae fam. nov.</title>
        <authorList>
            <person name="Aronson H."/>
            <person name="Thomas C."/>
            <person name="Bhattacharyya M."/>
            <person name="Eckstein S."/>
            <person name="Jensen S."/>
            <person name="Barco R."/>
            <person name="Macalady J."/>
            <person name="Amend J."/>
        </authorList>
    </citation>
    <scope>NUCLEOTIDE SEQUENCE</scope>
    <source>
        <strain evidence="11">RS19-109</strain>
    </source>
</reference>
<comment type="similarity">
    <text evidence="2 7">Belongs to the PanB family.</text>
</comment>
<dbReference type="PANTHER" id="PTHR20881:SF0">
    <property type="entry name" value="3-METHYL-2-OXOBUTANOATE HYDROXYMETHYLTRANSFERASE"/>
    <property type="match status" value="1"/>
</dbReference>
<protein>
    <recommendedName>
        <fullName evidence="7">3-methyl-2-oxobutanoate hydroxymethyltransferase</fullName>
        <ecNumber evidence="7">2.1.2.11</ecNumber>
    </recommendedName>
    <alternativeName>
        <fullName evidence="7">Ketopantoate hydroxymethyltransferase</fullName>
        <shortName evidence="7">KPHMT</shortName>
    </alternativeName>
</protein>
<comment type="subunit">
    <text evidence="3 7">Homodecamer; pentamer of dimers.</text>
</comment>
<evidence type="ECO:0000256" key="3">
    <source>
        <dbReference type="ARBA" id="ARBA00011424"/>
    </source>
</evidence>
<dbReference type="Pfam" id="PF02548">
    <property type="entry name" value="Pantoate_transf"/>
    <property type="match status" value="1"/>
</dbReference>
<sequence>MIGKKRTVRDIIDQKGTGDKIVMLTAYDASFGRLLDRSGVEIVLVGDSLGMVLLGYESTVPVTMEEMLHHCRAVKHGVERALLVGDMPFLSYQVDKREAIANAGRFLKEAGCDAVKVEGGLEICETVAAMVRAGIPVMGHIGLTPQTAGALGGYKVQGKDGESARRLLAEAKGLAEAGVFALVLECIPDKLAGAITASIAIPTIGIGAGVQCDGQVLVSHDLLGMFEKFVPSFVKRYADLAPQIAGGINAFRDEVKSGVYPDAEHSFVMQGEVADLLKQDKG</sequence>
<evidence type="ECO:0000256" key="2">
    <source>
        <dbReference type="ARBA" id="ARBA00008676"/>
    </source>
</evidence>
<dbReference type="GO" id="GO:0015940">
    <property type="term" value="P:pantothenate biosynthetic process"/>
    <property type="evidence" value="ECO:0007669"/>
    <property type="project" value="UniProtKB-UniRule"/>
</dbReference>
<dbReference type="NCBIfam" id="NF001452">
    <property type="entry name" value="PRK00311.1"/>
    <property type="match status" value="1"/>
</dbReference>
<evidence type="ECO:0000256" key="4">
    <source>
        <dbReference type="ARBA" id="ARBA00022655"/>
    </source>
</evidence>
<comment type="subcellular location">
    <subcellularLocation>
        <location evidence="7">Cytoplasm</location>
    </subcellularLocation>
</comment>
<dbReference type="GO" id="GO:0003864">
    <property type="term" value="F:3-methyl-2-oxobutanoate hydroxymethyltransferase activity"/>
    <property type="evidence" value="ECO:0007669"/>
    <property type="project" value="UniProtKB-UniRule"/>
</dbReference>
<feature type="binding site" evidence="7 9">
    <location>
        <position position="116"/>
    </location>
    <ligand>
        <name>3-methyl-2-oxobutanoate</name>
        <dbReference type="ChEBI" id="CHEBI:11851"/>
    </ligand>
</feature>
<dbReference type="InterPro" id="IPR003700">
    <property type="entry name" value="Pantoate_hydroxy_MeTrfase"/>
</dbReference>
<dbReference type="GO" id="GO:0005737">
    <property type="term" value="C:cytoplasm"/>
    <property type="evidence" value="ECO:0007669"/>
    <property type="project" value="UniProtKB-SubCell"/>
</dbReference>
<keyword evidence="4 7" id="KW-0566">Pantothenate biosynthesis</keyword>
<comment type="catalytic activity">
    <reaction evidence="7">
        <text>(6R)-5,10-methylene-5,6,7,8-tetrahydrofolate + 3-methyl-2-oxobutanoate + H2O = 2-dehydropantoate + (6S)-5,6,7,8-tetrahydrofolate</text>
        <dbReference type="Rhea" id="RHEA:11824"/>
        <dbReference type="ChEBI" id="CHEBI:11561"/>
        <dbReference type="ChEBI" id="CHEBI:11851"/>
        <dbReference type="ChEBI" id="CHEBI:15377"/>
        <dbReference type="ChEBI" id="CHEBI:15636"/>
        <dbReference type="ChEBI" id="CHEBI:57453"/>
        <dbReference type="EC" id="2.1.2.11"/>
    </reaction>
</comment>
<evidence type="ECO:0000256" key="6">
    <source>
        <dbReference type="ARBA" id="ARBA00056497"/>
    </source>
</evidence>
<evidence type="ECO:0000256" key="5">
    <source>
        <dbReference type="ARBA" id="ARBA00022679"/>
    </source>
</evidence>
<dbReference type="SUPFAM" id="SSF51621">
    <property type="entry name" value="Phosphoenolpyruvate/pyruvate domain"/>
    <property type="match status" value="1"/>
</dbReference>
<dbReference type="NCBIfam" id="TIGR00222">
    <property type="entry name" value="panB"/>
    <property type="match status" value="1"/>
</dbReference>
<name>A0A9X4MJ96_9BACT</name>
<keyword evidence="7" id="KW-0963">Cytoplasm</keyword>
<feature type="binding site" evidence="7 10">
    <location>
        <position position="118"/>
    </location>
    <ligand>
        <name>Mg(2+)</name>
        <dbReference type="ChEBI" id="CHEBI:18420"/>
    </ligand>
</feature>
<feature type="binding site" evidence="7 10">
    <location>
        <position position="47"/>
    </location>
    <ligand>
        <name>Mg(2+)</name>
        <dbReference type="ChEBI" id="CHEBI:18420"/>
    </ligand>
</feature>
<dbReference type="EC" id="2.1.2.11" evidence="7"/>
<keyword evidence="7 10" id="KW-0460">Magnesium</keyword>
<feature type="active site" description="Proton acceptor" evidence="7 8">
    <location>
        <position position="185"/>
    </location>
</feature>
<feature type="binding site" evidence="7 10">
    <location>
        <position position="86"/>
    </location>
    <ligand>
        <name>Mg(2+)</name>
        <dbReference type="ChEBI" id="CHEBI:18420"/>
    </ligand>
</feature>
<dbReference type="GO" id="GO:0000287">
    <property type="term" value="F:magnesium ion binding"/>
    <property type="evidence" value="ECO:0007669"/>
    <property type="project" value="TreeGrafter"/>
</dbReference>
<dbReference type="InterPro" id="IPR040442">
    <property type="entry name" value="Pyrv_kinase-like_dom_sf"/>
</dbReference>
<keyword evidence="12" id="KW-1185">Reference proteome</keyword>
<dbReference type="Proteomes" id="UP001154240">
    <property type="component" value="Unassembled WGS sequence"/>
</dbReference>
<dbReference type="PIRSF" id="PIRSF000388">
    <property type="entry name" value="Pantoate_hydroxy_MeTrfase"/>
    <property type="match status" value="1"/>
</dbReference>
<proteinExistence type="inferred from homology"/>
<dbReference type="PANTHER" id="PTHR20881">
    <property type="entry name" value="3-METHYL-2-OXOBUTANOATE HYDROXYMETHYLTRANSFERASE"/>
    <property type="match status" value="1"/>
</dbReference>
<dbReference type="InterPro" id="IPR015813">
    <property type="entry name" value="Pyrv/PenolPyrv_kinase-like_dom"/>
</dbReference>
<keyword evidence="5 7" id="KW-0808">Transferase</keyword>
<dbReference type="Gene3D" id="3.20.20.60">
    <property type="entry name" value="Phosphoenolpyruvate-binding domains"/>
    <property type="match status" value="1"/>
</dbReference>
<feature type="binding site" evidence="7 9">
    <location>
        <position position="86"/>
    </location>
    <ligand>
        <name>3-methyl-2-oxobutanoate</name>
        <dbReference type="ChEBI" id="CHEBI:11851"/>
    </ligand>
</feature>
<comment type="function">
    <text evidence="6 7">Catalyzes the reversible reaction in which hydroxymethyl group from 5,10-methylenetetrahydrofolate is transferred onto alpha-ketoisovalerate to form ketopantoate.</text>
</comment>
<comment type="pathway">
    <text evidence="1 7">Cofactor biosynthesis; (R)-pantothenate biosynthesis; (R)-pantoate from 3-methyl-2-oxobutanoate: step 1/2.</text>
</comment>
<comment type="cofactor">
    <cofactor evidence="7 10">
        <name>Mg(2+)</name>
        <dbReference type="ChEBI" id="CHEBI:18420"/>
    </cofactor>
    <text evidence="7 10">Binds 1 Mg(2+) ion per subunit.</text>
</comment>
<evidence type="ECO:0000256" key="1">
    <source>
        <dbReference type="ARBA" id="ARBA00005033"/>
    </source>
</evidence>
<evidence type="ECO:0000256" key="8">
    <source>
        <dbReference type="PIRSR" id="PIRSR000388-1"/>
    </source>
</evidence>